<protein>
    <recommendedName>
        <fullName evidence="4">Transglycosylase SLT domain-containing protein</fullName>
    </recommendedName>
</protein>
<dbReference type="Gene3D" id="1.10.530.10">
    <property type="match status" value="1"/>
</dbReference>
<evidence type="ECO:0000256" key="1">
    <source>
        <dbReference type="SAM" id="SignalP"/>
    </source>
</evidence>
<organism evidence="2 3">
    <name type="scientific">Stachybotrys elegans</name>
    <dbReference type="NCBI Taxonomy" id="80388"/>
    <lineage>
        <taxon>Eukaryota</taxon>
        <taxon>Fungi</taxon>
        <taxon>Dikarya</taxon>
        <taxon>Ascomycota</taxon>
        <taxon>Pezizomycotina</taxon>
        <taxon>Sordariomycetes</taxon>
        <taxon>Hypocreomycetidae</taxon>
        <taxon>Hypocreales</taxon>
        <taxon>Stachybotryaceae</taxon>
        <taxon>Stachybotrys</taxon>
    </lineage>
</organism>
<evidence type="ECO:0008006" key="4">
    <source>
        <dbReference type="Google" id="ProtNLM"/>
    </source>
</evidence>
<feature type="signal peptide" evidence="1">
    <location>
        <begin position="1"/>
        <end position="18"/>
    </location>
</feature>
<keyword evidence="1" id="KW-0732">Signal</keyword>
<dbReference type="AlphaFoldDB" id="A0A8K0WNP7"/>
<keyword evidence="3" id="KW-1185">Reference proteome</keyword>
<evidence type="ECO:0000313" key="2">
    <source>
        <dbReference type="EMBL" id="KAH7312720.1"/>
    </source>
</evidence>
<feature type="chain" id="PRO_5035439299" description="Transglycosylase SLT domain-containing protein" evidence="1">
    <location>
        <begin position="19"/>
        <end position="237"/>
    </location>
</feature>
<proteinExistence type="predicted"/>
<comment type="caution">
    <text evidence="2">The sequence shown here is derived from an EMBL/GenBank/DDBJ whole genome shotgun (WGS) entry which is preliminary data.</text>
</comment>
<name>A0A8K0WNP7_9HYPO</name>
<gene>
    <name evidence="2" type="ORF">B0I35DRAFT_481151</name>
</gene>
<dbReference type="Proteomes" id="UP000813444">
    <property type="component" value="Unassembled WGS sequence"/>
</dbReference>
<dbReference type="OrthoDB" id="1193027at2759"/>
<sequence length="237" mass="25034">MFSKLALATLSLAALAASLPIAAPTNTSSERVITDRYIFYQGDGSINAGWPSQDSWGSWEELWNANVPLMRGSCGWNGWGADNSDNEINDIQNAINTISGQTGVDRRFVLAVIMQETGGCVRAPTSNNGVVNPGLMQSHNGGGSCAGINPCPTSEIFEMVSDGTAGTPFGDGLRQTLQRTSAVLGNSGSRAVYAAARMYNSGSVDYADLNNPFTSTRCYAADVANRLTGWTFAPRGC</sequence>
<accession>A0A8K0WNP7</accession>
<dbReference type="InterPro" id="IPR023346">
    <property type="entry name" value="Lysozyme-like_dom_sf"/>
</dbReference>
<dbReference type="EMBL" id="JAGPNK010000010">
    <property type="protein sequence ID" value="KAH7312720.1"/>
    <property type="molecule type" value="Genomic_DNA"/>
</dbReference>
<evidence type="ECO:0000313" key="3">
    <source>
        <dbReference type="Proteomes" id="UP000813444"/>
    </source>
</evidence>
<dbReference type="SUPFAM" id="SSF53955">
    <property type="entry name" value="Lysozyme-like"/>
    <property type="match status" value="1"/>
</dbReference>
<reference evidence="2" key="1">
    <citation type="journal article" date="2021" name="Nat. Commun.">
        <title>Genetic determinants of endophytism in the Arabidopsis root mycobiome.</title>
        <authorList>
            <person name="Mesny F."/>
            <person name="Miyauchi S."/>
            <person name="Thiergart T."/>
            <person name="Pickel B."/>
            <person name="Atanasova L."/>
            <person name="Karlsson M."/>
            <person name="Huettel B."/>
            <person name="Barry K.W."/>
            <person name="Haridas S."/>
            <person name="Chen C."/>
            <person name="Bauer D."/>
            <person name="Andreopoulos W."/>
            <person name="Pangilinan J."/>
            <person name="LaButti K."/>
            <person name="Riley R."/>
            <person name="Lipzen A."/>
            <person name="Clum A."/>
            <person name="Drula E."/>
            <person name="Henrissat B."/>
            <person name="Kohler A."/>
            <person name="Grigoriev I.V."/>
            <person name="Martin F.M."/>
            <person name="Hacquard S."/>
        </authorList>
    </citation>
    <scope>NUCLEOTIDE SEQUENCE</scope>
    <source>
        <strain evidence="2">MPI-CAGE-CH-0235</strain>
    </source>
</reference>